<gene>
    <name evidence="1" type="ORF">NLI96_g8534</name>
</gene>
<reference evidence="1" key="1">
    <citation type="submission" date="2022-07" db="EMBL/GenBank/DDBJ databases">
        <title>Genome Sequence of Physisporinus lineatus.</title>
        <authorList>
            <person name="Buettner E."/>
        </authorList>
    </citation>
    <scope>NUCLEOTIDE SEQUENCE</scope>
    <source>
        <strain evidence="1">VT162</strain>
    </source>
</reference>
<dbReference type="Pfam" id="PF20414">
    <property type="entry name" value="DUF6698"/>
    <property type="match status" value="1"/>
</dbReference>
<evidence type="ECO:0000313" key="1">
    <source>
        <dbReference type="EMBL" id="KAJ3480186.1"/>
    </source>
</evidence>
<accession>A0AAD5UZF1</accession>
<organism evidence="1 2">
    <name type="scientific">Meripilus lineatus</name>
    <dbReference type="NCBI Taxonomy" id="2056292"/>
    <lineage>
        <taxon>Eukaryota</taxon>
        <taxon>Fungi</taxon>
        <taxon>Dikarya</taxon>
        <taxon>Basidiomycota</taxon>
        <taxon>Agaricomycotina</taxon>
        <taxon>Agaricomycetes</taxon>
        <taxon>Polyporales</taxon>
        <taxon>Meripilaceae</taxon>
        <taxon>Meripilus</taxon>
    </lineage>
</organism>
<keyword evidence="2" id="KW-1185">Reference proteome</keyword>
<dbReference type="InterPro" id="IPR046521">
    <property type="entry name" value="DUF6698"/>
</dbReference>
<dbReference type="Proteomes" id="UP001212997">
    <property type="component" value="Unassembled WGS sequence"/>
</dbReference>
<dbReference type="EMBL" id="JANAWD010000390">
    <property type="protein sequence ID" value="KAJ3480186.1"/>
    <property type="molecule type" value="Genomic_DNA"/>
</dbReference>
<comment type="caution">
    <text evidence="1">The sequence shown here is derived from an EMBL/GenBank/DDBJ whole genome shotgun (WGS) entry which is preliminary data.</text>
</comment>
<dbReference type="AlphaFoldDB" id="A0AAD5UZF1"/>
<evidence type="ECO:0000313" key="2">
    <source>
        <dbReference type="Proteomes" id="UP001212997"/>
    </source>
</evidence>
<proteinExistence type="predicted"/>
<sequence>MTLHPGNKNKGDRGFNNETTGFLISPRQLSSEFAEHPMDFARDIREARTVVCAGDLMNFLWKNLFYDPKKPLAKGLMKGDFLLAVYRHLNTGPRTALKTSDGRMAGRESIASIVGLTKVTPRSIAYAATLARFILNDQQMWADNDHRFRGEEFFRIILRIFRNDPRWAKSTLAWWNKRVFDEEPDSKVSKFKGRVGPTTEALLMQERAAAQDNDGDDSSDGDS</sequence>
<name>A0AAD5UZF1_9APHY</name>
<protein>
    <submittedName>
        <fullName evidence="1">Uncharacterized protein</fullName>
    </submittedName>
</protein>